<dbReference type="PROSITE" id="PS50111">
    <property type="entry name" value="CHEMOTAXIS_TRANSDUC_2"/>
    <property type="match status" value="1"/>
</dbReference>
<dbReference type="RefSeq" id="WP_012078774.1">
    <property type="nucleotide sequence ID" value="NZ_JBHTCC010000002.1"/>
</dbReference>
<dbReference type="PROSITE" id="PS50885">
    <property type="entry name" value="HAMP"/>
    <property type="match status" value="1"/>
</dbReference>
<evidence type="ECO:0000256" key="5">
    <source>
        <dbReference type="SAM" id="Phobius"/>
    </source>
</evidence>
<dbReference type="PROSITE" id="PS51257">
    <property type="entry name" value="PROKAR_LIPOPROTEIN"/>
    <property type="match status" value="1"/>
</dbReference>
<keyword evidence="3" id="KW-0807">Transducer</keyword>
<dbReference type="InterPro" id="IPR004089">
    <property type="entry name" value="MCPsignal_dom"/>
</dbReference>
<dbReference type="CDD" id="cd06225">
    <property type="entry name" value="HAMP"/>
    <property type="match status" value="1"/>
</dbReference>
<dbReference type="PANTHER" id="PTHR43531:SF14">
    <property type="entry name" value="METHYL-ACCEPTING CHEMOTAXIS PROTEIN I-RELATED"/>
    <property type="match status" value="1"/>
</dbReference>
<dbReference type="Pfam" id="PF12729">
    <property type="entry name" value="4HB_MCP_1"/>
    <property type="match status" value="1"/>
</dbReference>
<dbReference type="Proteomes" id="UP001596379">
    <property type="component" value="Unassembled WGS sequence"/>
</dbReference>
<feature type="transmembrane region" description="Helical" evidence="5">
    <location>
        <begin position="190"/>
        <end position="210"/>
    </location>
</feature>
<comment type="similarity">
    <text evidence="2">Belongs to the methyl-accepting chemotaxis (MCP) protein family.</text>
</comment>
<dbReference type="Pfam" id="PF00015">
    <property type="entry name" value="MCPsignal"/>
    <property type="match status" value="1"/>
</dbReference>
<dbReference type="CDD" id="cd19411">
    <property type="entry name" value="MCP2201-like_sensor"/>
    <property type="match status" value="1"/>
</dbReference>
<dbReference type="SUPFAM" id="SSF58104">
    <property type="entry name" value="Methyl-accepting chemotaxis protein (MCP) signaling domain"/>
    <property type="match status" value="1"/>
</dbReference>
<evidence type="ECO:0000259" key="6">
    <source>
        <dbReference type="PROSITE" id="PS50111"/>
    </source>
</evidence>
<protein>
    <submittedName>
        <fullName evidence="8">Methyl-accepting chemotaxis protein</fullName>
    </submittedName>
</protein>
<evidence type="ECO:0000259" key="7">
    <source>
        <dbReference type="PROSITE" id="PS50885"/>
    </source>
</evidence>
<gene>
    <name evidence="8" type="ORF">ACFQO0_09710</name>
</gene>
<evidence type="ECO:0000256" key="3">
    <source>
        <dbReference type="PROSITE-ProRule" id="PRU00284"/>
    </source>
</evidence>
<sequence>MKFSNLKIGTRLTIGFFLVLALMAALTACGVNGMQNIQKRLNTIIDDNVHKMNLLQDMSESVHIVSHSMGTLVLMRNESEMVLEIKKVVDARSKYDAAILVLEKKPALEVERVLREKIKGAQADARVVNDQIIEFARGNKDEEASALLIKTAEPLNQAWQQALDQSIQLQKHANEADAVAATATYENSQLYMGALSGVALILGIVIAWVITRSISRPIISAMNVANTVALGDLTSHIEITTADESGQLLHALKDMNDNLVSIVTQVRHGTETIATASAEIATGNLDLSARTEEQASSLEQTASSMEELTSTVKHNFDNARQANKLALNASDAASRGGVVVAQVVETMGFINGSSRKISDIIGVIDGIAFQTNILALNAAVEAARAGEQGRGFAVVATEVRNLAQRSSAAAKDIRILIGSSVQKIDAGSLLVEEAGRTMKEIVISVQQVTSIMAEITAASEEQSAGIEQVNQAIAQMDQVTQQNAALVEEAAAAAASLREQAENLSKVVRVFKLDNTQHMMPMASQLNLNGMTKLTSVTSRGSDQVATDGVKSGSVPNQKNLLPVAVGGEWAQF</sequence>
<keyword evidence="9" id="KW-1185">Reference proteome</keyword>
<dbReference type="InterPro" id="IPR003660">
    <property type="entry name" value="HAMP_dom"/>
</dbReference>
<dbReference type="PANTHER" id="PTHR43531">
    <property type="entry name" value="PROTEIN ICFG"/>
    <property type="match status" value="1"/>
</dbReference>
<evidence type="ECO:0000256" key="1">
    <source>
        <dbReference type="ARBA" id="ARBA00022481"/>
    </source>
</evidence>
<dbReference type="CDD" id="cd11386">
    <property type="entry name" value="MCP_signal"/>
    <property type="match status" value="1"/>
</dbReference>
<proteinExistence type="inferred from homology"/>
<keyword evidence="1" id="KW-0488">Methylation</keyword>
<evidence type="ECO:0000313" key="8">
    <source>
        <dbReference type="EMBL" id="MFC7298711.1"/>
    </source>
</evidence>
<reference evidence="9" key="1">
    <citation type="journal article" date="2019" name="Int. J. Syst. Evol. Microbiol.">
        <title>The Global Catalogue of Microorganisms (GCM) 10K type strain sequencing project: providing services to taxonomists for standard genome sequencing and annotation.</title>
        <authorList>
            <consortium name="The Broad Institute Genomics Platform"/>
            <consortium name="The Broad Institute Genome Sequencing Center for Infectious Disease"/>
            <person name="Wu L."/>
            <person name="Ma J."/>
        </authorList>
    </citation>
    <scope>NUCLEOTIDE SEQUENCE [LARGE SCALE GENOMIC DNA]</scope>
    <source>
        <strain evidence="9">CCUG 36956</strain>
    </source>
</reference>
<dbReference type="EMBL" id="JBHTCC010000002">
    <property type="protein sequence ID" value="MFC7298711.1"/>
    <property type="molecule type" value="Genomic_DNA"/>
</dbReference>
<feature type="coiled-coil region" evidence="4">
    <location>
        <begin position="469"/>
        <end position="507"/>
    </location>
</feature>
<dbReference type="InterPro" id="IPR047347">
    <property type="entry name" value="YvaQ-like_sensor"/>
</dbReference>
<dbReference type="SMART" id="SM00283">
    <property type="entry name" value="MA"/>
    <property type="match status" value="1"/>
</dbReference>
<keyword evidence="5" id="KW-0812">Transmembrane</keyword>
<feature type="domain" description="HAMP" evidence="7">
    <location>
        <begin position="212"/>
        <end position="264"/>
    </location>
</feature>
<evidence type="ECO:0000313" key="9">
    <source>
        <dbReference type="Proteomes" id="UP001596379"/>
    </source>
</evidence>
<accession>A0ABW2J6Q4</accession>
<dbReference type="Pfam" id="PF00672">
    <property type="entry name" value="HAMP"/>
    <property type="match status" value="1"/>
</dbReference>
<keyword evidence="4" id="KW-0175">Coiled coil</keyword>
<dbReference type="InterPro" id="IPR051310">
    <property type="entry name" value="MCP_chemotaxis"/>
</dbReference>
<dbReference type="Gene3D" id="1.10.287.950">
    <property type="entry name" value="Methyl-accepting chemotaxis protein"/>
    <property type="match status" value="1"/>
</dbReference>
<keyword evidence="5" id="KW-1133">Transmembrane helix</keyword>
<organism evidence="8 9">
    <name type="scientific">Herminiimonas aquatilis</name>
    <dbReference type="NCBI Taxonomy" id="345342"/>
    <lineage>
        <taxon>Bacteria</taxon>
        <taxon>Pseudomonadati</taxon>
        <taxon>Pseudomonadota</taxon>
        <taxon>Betaproteobacteria</taxon>
        <taxon>Burkholderiales</taxon>
        <taxon>Oxalobacteraceae</taxon>
        <taxon>Herminiimonas</taxon>
    </lineage>
</organism>
<feature type="domain" description="Methyl-accepting transducer" evidence="6">
    <location>
        <begin position="269"/>
        <end position="498"/>
    </location>
</feature>
<name>A0ABW2J6Q4_9BURK</name>
<evidence type="ECO:0000256" key="4">
    <source>
        <dbReference type="SAM" id="Coils"/>
    </source>
</evidence>
<evidence type="ECO:0000256" key="2">
    <source>
        <dbReference type="ARBA" id="ARBA00029447"/>
    </source>
</evidence>
<keyword evidence="5" id="KW-0472">Membrane</keyword>
<dbReference type="SMART" id="SM00304">
    <property type="entry name" value="HAMP"/>
    <property type="match status" value="1"/>
</dbReference>
<dbReference type="InterPro" id="IPR024478">
    <property type="entry name" value="HlyB_4HB_MCP"/>
</dbReference>
<comment type="caution">
    <text evidence="8">The sequence shown here is derived from an EMBL/GenBank/DDBJ whole genome shotgun (WGS) entry which is preliminary data.</text>
</comment>